<dbReference type="Proteomes" id="UP001596422">
    <property type="component" value="Unassembled WGS sequence"/>
</dbReference>
<dbReference type="InterPro" id="IPR011990">
    <property type="entry name" value="TPR-like_helical_dom_sf"/>
</dbReference>
<feature type="region of interest" description="Disordered" evidence="2">
    <location>
        <begin position="1"/>
        <end position="49"/>
    </location>
</feature>
<keyword evidence="4" id="KW-1185">Reference proteome</keyword>
<accession>A0ABW2A2P3</accession>
<feature type="repeat" description="TPR" evidence="1">
    <location>
        <begin position="146"/>
        <end position="179"/>
    </location>
</feature>
<keyword evidence="1" id="KW-0802">TPR repeat</keyword>
<dbReference type="Pfam" id="PF00515">
    <property type="entry name" value="TPR_1"/>
    <property type="match status" value="1"/>
</dbReference>
<feature type="compositionally biased region" description="Pro residues" evidence="2">
    <location>
        <begin position="85"/>
        <end position="102"/>
    </location>
</feature>
<evidence type="ECO:0000256" key="2">
    <source>
        <dbReference type="SAM" id="MobiDB-lite"/>
    </source>
</evidence>
<dbReference type="SMART" id="SM00028">
    <property type="entry name" value="TPR"/>
    <property type="match status" value="1"/>
</dbReference>
<gene>
    <name evidence="3" type="ORF">ACFQDL_17830</name>
</gene>
<comment type="caution">
    <text evidence="3">The sequence shown here is derived from an EMBL/GenBank/DDBJ whole genome shotgun (WGS) entry which is preliminary data.</text>
</comment>
<dbReference type="PROSITE" id="PS50005">
    <property type="entry name" value="TPR"/>
    <property type="match status" value="1"/>
</dbReference>
<dbReference type="RefSeq" id="WP_379910212.1">
    <property type="nucleotide sequence ID" value="NZ_JBHSWE010000001.1"/>
</dbReference>
<dbReference type="InterPro" id="IPR019734">
    <property type="entry name" value="TPR_rpt"/>
</dbReference>
<name>A0ABW2A2P3_9GAMM</name>
<sequence>MRRHVRSRPGRAAGLPYCLRGGSDEAFSCDPQKQQAPEDPTPVERDIDDAELYARLAEIKSWLSSEKAALSDSPAGTGSGDIRLPPEPAGPAQAPAPAPAPPLPSLLADARYREALQQAAEAQRQGHIDQVRIGLEQLILQFPERPEAYNNLGVLLAQQGQYSAALEQLRKALDTHPHYARIHDNLRSLYGALAGNTYYDALGLKRVRGRPELKALDAAQDANDDDSIAARVGTQLEHWAQSPAFTPAQRASLYIPGYRSDAKTSHRDWLSSLPPAADPLQLQEYELAVMSPDWVEVTLIARAQGADQPVRRELTLVRNDNRWLISSERSE</sequence>
<dbReference type="Gene3D" id="1.25.40.10">
    <property type="entry name" value="Tetratricopeptide repeat domain"/>
    <property type="match status" value="1"/>
</dbReference>
<dbReference type="PROSITE" id="PS50293">
    <property type="entry name" value="TPR_REGION"/>
    <property type="match status" value="1"/>
</dbReference>
<organism evidence="3 4">
    <name type="scientific">Marinobacterium aestuariivivens</name>
    <dbReference type="NCBI Taxonomy" id="1698799"/>
    <lineage>
        <taxon>Bacteria</taxon>
        <taxon>Pseudomonadati</taxon>
        <taxon>Pseudomonadota</taxon>
        <taxon>Gammaproteobacteria</taxon>
        <taxon>Oceanospirillales</taxon>
        <taxon>Oceanospirillaceae</taxon>
        <taxon>Marinobacterium</taxon>
    </lineage>
</organism>
<protein>
    <submittedName>
        <fullName evidence="3">Tetratricopeptide repeat protein</fullName>
    </submittedName>
</protein>
<feature type="region of interest" description="Disordered" evidence="2">
    <location>
        <begin position="67"/>
        <end position="102"/>
    </location>
</feature>
<dbReference type="SUPFAM" id="SSF48452">
    <property type="entry name" value="TPR-like"/>
    <property type="match status" value="1"/>
</dbReference>
<evidence type="ECO:0000313" key="3">
    <source>
        <dbReference type="EMBL" id="MFC6671716.1"/>
    </source>
</evidence>
<evidence type="ECO:0000256" key="1">
    <source>
        <dbReference type="PROSITE-ProRule" id="PRU00339"/>
    </source>
</evidence>
<proteinExistence type="predicted"/>
<reference evidence="4" key="1">
    <citation type="journal article" date="2019" name="Int. J. Syst. Evol. Microbiol.">
        <title>The Global Catalogue of Microorganisms (GCM) 10K type strain sequencing project: providing services to taxonomists for standard genome sequencing and annotation.</title>
        <authorList>
            <consortium name="The Broad Institute Genomics Platform"/>
            <consortium name="The Broad Institute Genome Sequencing Center for Infectious Disease"/>
            <person name="Wu L."/>
            <person name="Ma J."/>
        </authorList>
    </citation>
    <scope>NUCLEOTIDE SEQUENCE [LARGE SCALE GENOMIC DNA]</scope>
    <source>
        <strain evidence="4">NBRC 111756</strain>
    </source>
</reference>
<dbReference type="EMBL" id="JBHSWE010000001">
    <property type="protein sequence ID" value="MFC6671716.1"/>
    <property type="molecule type" value="Genomic_DNA"/>
</dbReference>
<evidence type="ECO:0000313" key="4">
    <source>
        <dbReference type="Proteomes" id="UP001596422"/>
    </source>
</evidence>